<reference evidence="3 4" key="1">
    <citation type="journal article" date="2020" name="Nat. Commun.">
        <title>Genome of Tripterygium wilfordii and identification of cytochrome P450 involved in triptolide biosynthesis.</title>
        <authorList>
            <person name="Tu L."/>
            <person name="Su P."/>
            <person name="Zhang Z."/>
            <person name="Gao L."/>
            <person name="Wang J."/>
            <person name="Hu T."/>
            <person name="Zhou J."/>
            <person name="Zhang Y."/>
            <person name="Zhao Y."/>
            <person name="Liu Y."/>
            <person name="Song Y."/>
            <person name="Tong Y."/>
            <person name="Lu Y."/>
            <person name="Yang J."/>
            <person name="Xu C."/>
            <person name="Jia M."/>
            <person name="Peters R.J."/>
            <person name="Huang L."/>
            <person name="Gao W."/>
        </authorList>
    </citation>
    <scope>NUCLEOTIDE SEQUENCE [LARGE SCALE GENOMIC DNA]</scope>
    <source>
        <strain evidence="4">cv. XIE 37</strain>
        <tissue evidence="3">Leaf</tissue>
    </source>
</reference>
<dbReference type="EMBL" id="JAAARO010000022">
    <property type="protein sequence ID" value="KAF5726669.1"/>
    <property type="molecule type" value="Genomic_DNA"/>
</dbReference>
<dbReference type="OrthoDB" id="1901372at2759"/>
<gene>
    <name evidence="3" type="ORF">HS088_TW22G00350</name>
</gene>
<protein>
    <submittedName>
        <fullName evidence="3">REF/SRPP-like protein</fullName>
    </submittedName>
</protein>
<evidence type="ECO:0000313" key="4">
    <source>
        <dbReference type="Proteomes" id="UP000593562"/>
    </source>
</evidence>
<accession>A0A7J7BXP6</accession>
<name>A0A7J7BXP6_TRIWF</name>
<dbReference type="AlphaFoldDB" id="A0A7J7BXP6"/>
<organism evidence="3 4">
    <name type="scientific">Tripterygium wilfordii</name>
    <name type="common">Thunder God vine</name>
    <dbReference type="NCBI Taxonomy" id="458696"/>
    <lineage>
        <taxon>Eukaryota</taxon>
        <taxon>Viridiplantae</taxon>
        <taxon>Streptophyta</taxon>
        <taxon>Embryophyta</taxon>
        <taxon>Tracheophyta</taxon>
        <taxon>Spermatophyta</taxon>
        <taxon>Magnoliopsida</taxon>
        <taxon>eudicotyledons</taxon>
        <taxon>Gunneridae</taxon>
        <taxon>Pentapetalae</taxon>
        <taxon>rosids</taxon>
        <taxon>fabids</taxon>
        <taxon>Celastrales</taxon>
        <taxon>Celastraceae</taxon>
        <taxon>Tripterygium</taxon>
    </lineage>
</organism>
<proteinExistence type="inferred from homology"/>
<comment type="similarity">
    <text evidence="1">Belongs to the REF/SRPP family.</text>
</comment>
<dbReference type="InterPro" id="IPR008802">
    <property type="entry name" value="REF"/>
</dbReference>
<dbReference type="InParanoid" id="A0A7J7BXP6"/>
<keyword evidence="2" id="KW-1133">Transmembrane helix</keyword>
<evidence type="ECO:0000313" key="3">
    <source>
        <dbReference type="EMBL" id="KAF5726669.1"/>
    </source>
</evidence>
<feature type="transmembrane region" description="Helical" evidence="2">
    <location>
        <begin position="20"/>
        <end position="39"/>
    </location>
</feature>
<dbReference type="FunCoup" id="A0A7J7BXP6">
    <property type="interactions" value="55"/>
</dbReference>
<evidence type="ECO:0000256" key="2">
    <source>
        <dbReference type="SAM" id="Phobius"/>
    </source>
</evidence>
<dbReference type="Proteomes" id="UP000593562">
    <property type="component" value="Unassembled WGS sequence"/>
</dbReference>
<comment type="caution">
    <text evidence="3">The sequence shown here is derived from an EMBL/GenBank/DDBJ whole genome shotgun (WGS) entry which is preliminary data.</text>
</comment>
<dbReference type="PANTHER" id="PTHR33732">
    <property type="entry name" value="REF/SRPP-LIKE PROTEIN OS05G0151300/LOC_OS05G05940"/>
    <property type="match status" value="1"/>
</dbReference>
<evidence type="ECO:0000256" key="1">
    <source>
        <dbReference type="ARBA" id="ARBA00009737"/>
    </source>
</evidence>
<keyword evidence="2" id="KW-0812">Transmembrane</keyword>
<dbReference type="PANTHER" id="PTHR33732:SF2">
    <property type="entry name" value="REF_SRPP-LIKE PROTEIN"/>
    <property type="match status" value="1"/>
</dbReference>
<keyword evidence="2" id="KW-0472">Membrane</keyword>
<dbReference type="Pfam" id="PF05755">
    <property type="entry name" value="REF"/>
    <property type="match status" value="1"/>
</dbReference>
<keyword evidence="4" id="KW-1185">Reference proteome</keyword>
<sequence length="228" mass="24746">MTTAATNKMETENKSGELKHLGFVRIAAIHALAYVFNLYEYAKQNSGPLRSTVGPVEGAVTTVVGPVYAKLKGVPEGLLEFVDGKVDDATHKFDEHAPSLVKQVVGLAHSFVREASEKAQKLVSEARTGGPRAAFYYAATESRQFLLSQSVKTWAKLNNYPQVHSVTKIAVPTVAHWAEKYNNVVKALASKGYPIVGHIPLVPVEEMGKAFDQAEAGNEEVTPSHESE</sequence>